<reference evidence="3" key="1">
    <citation type="submission" date="2020-04" db="EMBL/GenBank/DDBJ databases">
        <title>Genome Assembly and Annotation of Botryosphaeria dothidea sdau 11-99, a Latent Pathogen of Apple Fruit Ring Rot in China.</title>
        <authorList>
            <person name="Yu C."/>
            <person name="Diao Y."/>
            <person name="Lu Q."/>
            <person name="Zhao J."/>
            <person name="Cui S."/>
            <person name="Peng C."/>
            <person name="He B."/>
            <person name="Liu H."/>
        </authorList>
    </citation>
    <scope>NUCLEOTIDE SEQUENCE [LARGE SCALE GENOMIC DNA]</scope>
    <source>
        <strain evidence="3">Sdau11-99</strain>
    </source>
</reference>
<dbReference type="GO" id="GO:0020037">
    <property type="term" value="F:heme binding"/>
    <property type="evidence" value="ECO:0007669"/>
    <property type="project" value="InterPro"/>
</dbReference>
<feature type="transmembrane region" description="Helical" evidence="2">
    <location>
        <begin position="20"/>
        <end position="41"/>
    </location>
</feature>
<comment type="cofactor">
    <cofactor evidence="1">
        <name>heme</name>
        <dbReference type="ChEBI" id="CHEBI:30413"/>
    </cofactor>
</comment>
<dbReference type="PRINTS" id="PR00385">
    <property type="entry name" value="P450"/>
</dbReference>
<dbReference type="OrthoDB" id="6692864at2759"/>
<dbReference type="Proteomes" id="UP000572817">
    <property type="component" value="Unassembled WGS sequence"/>
</dbReference>
<dbReference type="GO" id="GO:0004497">
    <property type="term" value="F:monooxygenase activity"/>
    <property type="evidence" value="ECO:0007669"/>
    <property type="project" value="InterPro"/>
</dbReference>
<evidence type="ECO:0000256" key="2">
    <source>
        <dbReference type="SAM" id="Phobius"/>
    </source>
</evidence>
<dbReference type="Gene3D" id="1.10.630.10">
    <property type="entry name" value="Cytochrome P450"/>
    <property type="match status" value="1"/>
</dbReference>
<dbReference type="PANTHER" id="PTHR24305">
    <property type="entry name" value="CYTOCHROME P450"/>
    <property type="match status" value="1"/>
</dbReference>
<keyword evidence="2" id="KW-1133">Transmembrane helix</keyword>
<dbReference type="GO" id="GO:0016705">
    <property type="term" value="F:oxidoreductase activity, acting on paired donors, with incorporation or reduction of molecular oxygen"/>
    <property type="evidence" value="ECO:0007669"/>
    <property type="project" value="InterPro"/>
</dbReference>
<feature type="binding site" description="axial binding residue" evidence="1">
    <location>
        <position position="533"/>
    </location>
    <ligand>
        <name>heme</name>
        <dbReference type="ChEBI" id="CHEBI:30413"/>
    </ligand>
    <ligandPart>
        <name>Fe</name>
        <dbReference type="ChEBI" id="CHEBI:18248"/>
    </ligandPart>
</feature>
<protein>
    <submittedName>
        <fullName evidence="3">Cytochrome P450</fullName>
    </submittedName>
</protein>
<dbReference type="InterPro" id="IPR001128">
    <property type="entry name" value="Cyt_P450"/>
</dbReference>
<evidence type="ECO:0000256" key="1">
    <source>
        <dbReference type="PIRSR" id="PIRSR602401-1"/>
    </source>
</evidence>
<keyword evidence="2" id="KW-0472">Membrane</keyword>
<evidence type="ECO:0000313" key="3">
    <source>
        <dbReference type="EMBL" id="KAF4309311.1"/>
    </source>
</evidence>
<keyword evidence="2" id="KW-0812">Transmembrane</keyword>
<sequence length="592" mass="66149">MNATTGAFTSQDGVSSPPSFSPLAAAGLGVALHVISQNFALDDFAWRLIGGFSLLFWSSVATSAFYFGNGIFTSIVQVVPLAVAALTGLYTSIAVRRLFLSPLRKFPGPWQARLSKFYQMHLEAKNMQLMVETQKLHQKYGDFVRTGPREISILRASAIPMFYGGKSPLKKSPYYRHNEFEDPETSLFNIINFQLHNKRRRVFDQGFSTKALNSYEPRVQNKVNALLEKLSAFDQKPVNVTEWMSYFAFDVMGDVIFSKEYNLMQAGDGKILANGIETTLTKLHDGMKMLGYFGTVPWVLRMLTQAGISGDWGVMHEWCRGAMRDKQAVMNPPSSTLGLSSNLADIILQKWEKGTIPQDTTSYLLKDFLEGESPSDRQTKQSLLQDSILLIIAGSDTTSSAAVNALYYLVQHPDVYASLQSQLDAAFPGGVDAVTNDAVRTKVPLIDHIANETMRLKPSVGQGLQRETPPEGVTVDGVFIPGNTIVSVPTWSVQRDARYWEEPEAWRPERWEGVDTREEALAFLPFSKGIFSCPGKTLAYQELRHLLSRIALKFDVEFAPGEDGVEFERHPMDTFTMTNQPLQMVFKARKRG</sequence>
<feature type="transmembrane region" description="Helical" evidence="2">
    <location>
        <begin position="74"/>
        <end position="95"/>
    </location>
</feature>
<dbReference type="InterPro" id="IPR036396">
    <property type="entry name" value="Cyt_P450_sf"/>
</dbReference>
<dbReference type="EMBL" id="WWBZ02000016">
    <property type="protein sequence ID" value="KAF4309311.1"/>
    <property type="molecule type" value="Genomic_DNA"/>
</dbReference>
<dbReference type="InterPro" id="IPR050121">
    <property type="entry name" value="Cytochrome_P450_monoxygenase"/>
</dbReference>
<dbReference type="Pfam" id="PF00067">
    <property type="entry name" value="p450"/>
    <property type="match status" value="1"/>
</dbReference>
<organism evidence="3 4">
    <name type="scientific">Botryosphaeria dothidea</name>
    <dbReference type="NCBI Taxonomy" id="55169"/>
    <lineage>
        <taxon>Eukaryota</taxon>
        <taxon>Fungi</taxon>
        <taxon>Dikarya</taxon>
        <taxon>Ascomycota</taxon>
        <taxon>Pezizomycotina</taxon>
        <taxon>Dothideomycetes</taxon>
        <taxon>Dothideomycetes incertae sedis</taxon>
        <taxon>Botryosphaeriales</taxon>
        <taxon>Botryosphaeriaceae</taxon>
        <taxon>Botryosphaeria</taxon>
    </lineage>
</organism>
<keyword evidence="1" id="KW-0349">Heme</keyword>
<dbReference type="PANTHER" id="PTHR24305:SF78">
    <property type="entry name" value="P450, PUTATIVE (EUROFUNG)-RELATED"/>
    <property type="match status" value="1"/>
</dbReference>
<keyword evidence="1" id="KW-0408">Iron</keyword>
<comment type="caution">
    <text evidence="3">The sequence shown here is derived from an EMBL/GenBank/DDBJ whole genome shotgun (WGS) entry which is preliminary data.</text>
</comment>
<evidence type="ECO:0000313" key="4">
    <source>
        <dbReference type="Proteomes" id="UP000572817"/>
    </source>
</evidence>
<dbReference type="InterPro" id="IPR002401">
    <property type="entry name" value="Cyt_P450_E_grp-I"/>
</dbReference>
<dbReference type="AlphaFoldDB" id="A0A8H4N825"/>
<gene>
    <name evidence="3" type="ORF">GTA08_BOTSDO02297</name>
</gene>
<keyword evidence="1" id="KW-0479">Metal-binding</keyword>
<feature type="transmembrane region" description="Helical" evidence="2">
    <location>
        <begin position="48"/>
        <end position="68"/>
    </location>
</feature>
<name>A0A8H4N825_9PEZI</name>
<dbReference type="PRINTS" id="PR00463">
    <property type="entry name" value="EP450I"/>
</dbReference>
<dbReference type="GO" id="GO:0005506">
    <property type="term" value="F:iron ion binding"/>
    <property type="evidence" value="ECO:0007669"/>
    <property type="project" value="InterPro"/>
</dbReference>
<keyword evidence="4" id="KW-1185">Reference proteome</keyword>
<accession>A0A8H4N825</accession>
<dbReference type="SUPFAM" id="SSF48264">
    <property type="entry name" value="Cytochrome P450"/>
    <property type="match status" value="1"/>
</dbReference>
<proteinExistence type="predicted"/>
<dbReference type="CDD" id="cd11061">
    <property type="entry name" value="CYP67-like"/>
    <property type="match status" value="1"/>
</dbReference>